<dbReference type="PANTHER" id="PTHR21549">
    <property type="entry name" value="MUTATED IN BLADDER CANCER 1"/>
    <property type="match status" value="1"/>
</dbReference>
<dbReference type="AlphaFoldDB" id="A0AAE0R3G2"/>
<dbReference type="InterPro" id="IPR036397">
    <property type="entry name" value="RNaseH_sf"/>
</dbReference>
<dbReference type="InterPro" id="IPR038717">
    <property type="entry name" value="Tc1-like_DDE_dom"/>
</dbReference>
<dbReference type="EMBL" id="JAUCMX010000007">
    <property type="protein sequence ID" value="KAK3540608.1"/>
    <property type="molecule type" value="Genomic_DNA"/>
</dbReference>
<sequence length="556" mass="66430">MVSGLFQQDSAPCHTAKTVQEWFKKHDKALKDLTWPPNSPDLNPVQLLGGVLDNQVRVMEAPPHNLDKKDLLLTSCFQIPQYTFRGLVVVDKHEKERATNKHKRRNGLRDCCCVLEEFENKLNLELKAETLRVHQQLQKIRNGVYRFQGQLMDVKPSSNLIEKLKDIMSEIEHSINTFKEQQHKSFEELLHEERTCWQEISAFERKIDSWTLVVKKDSEFSIFQKTKHGMATKTRQEFPVDVMALETFLQQTGGKLGGWDQYDHQSFLKVWTKHCGKPSYRSEVKLYLPGKTEEEIRLHEDWYLEMCRLQEKKKEAIQKWRSERQREREARVQHEHQAVRKEQEVTLAEAQRREQEEERREAALRLETWRKQRKDKQEQEKEQRLREEVLRSKRLKEERRRQQEVKLAVEAHIRERKEEEERRMMEKEEQERAELEEKRRLAAEGIKRFQERDLHKLETKLQERQAKEEEQVERLKKQAKMKEKVLKVTLAEILQDSGNQPKDGKNATKRLGQQEVDLFITCFIGQSRHGDKIFKPVCRLHSTSRHAKEFYCLCVI</sequence>
<dbReference type="InterPro" id="IPR039902">
    <property type="entry name" value="CCDC148/CCDC112"/>
</dbReference>
<organism evidence="4 5">
    <name type="scientific">Hemibagrus guttatus</name>
    <dbReference type="NCBI Taxonomy" id="175788"/>
    <lineage>
        <taxon>Eukaryota</taxon>
        <taxon>Metazoa</taxon>
        <taxon>Chordata</taxon>
        <taxon>Craniata</taxon>
        <taxon>Vertebrata</taxon>
        <taxon>Euteleostomi</taxon>
        <taxon>Actinopterygii</taxon>
        <taxon>Neopterygii</taxon>
        <taxon>Teleostei</taxon>
        <taxon>Ostariophysi</taxon>
        <taxon>Siluriformes</taxon>
        <taxon>Bagridae</taxon>
        <taxon>Hemibagrus</taxon>
    </lineage>
</organism>
<dbReference type="GO" id="GO:0003676">
    <property type="term" value="F:nucleic acid binding"/>
    <property type="evidence" value="ECO:0007669"/>
    <property type="project" value="InterPro"/>
</dbReference>
<feature type="domain" description="Tc1-like transposase DDE" evidence="3">
    <location>
        <begin position="9"/>
        <end position="57"/>
    </location>
</feature>
<dbReference type="PANTHER" id="PTHR21549:SF0">
    <property type="entry name" value="COILED-COIL DOMAIN-CONTAINING PROTEIN 112"/>
    <property type="match status" value="1"/>
</dbReference>
<accession>A0AAE0R3G2</accession>
<protein>
    <recommendedName>
        <fullName evidence="3">Tc1-like transposase DDE domain-containing protein</fullName>
    </recommendedName>
</protein>
<evidence type="ECO:0000256" key="2">
    <source>
        <dbReference type="SAM" id="MobiDB-lite"/>
    </source>
</evidence>
<keyword evidence="5" id="KW-1185">Reference proteome</keyword>
<evidence type="ECO:0000259" key="3">
    <source>
        <dbReference type="Pfam" id="PF13358"/>
    </source>
</evidence>
<name>A0AAE0R3G2_9TELE</name>
<proteinExistence type="predicted"/>
<dbReference type="Pfam" id="PF13358">
    <property type="entry name" value="DDE_3"/>
    <property type="match status" value="1"/>
</dbReference>
<dbReference type="Proteomes" id="UP001274896">
    <property type="component" value="Unassembled WGS sequence"/>
</dbReference>
<keyword evidence="1" id="KW-0175">Coiled coil</keyword>
<evidence type="ECO:0000313" key="4">
    <source>
        <dbReference type="EMBL" id="KAK3540608.1"/>
    </source>
</evidence>
<evidence type="ECO:0000313" key="5">
    <source>
        <dbReference type="Proteomes" id="UP001274896"/>
    </source>
</evidence>
<evidence type="ECO:0000256" key="1">
    <source>
        <dbReference type="ARBA" id="ARBA00023054"/>
    </source>
</evidence>
<dbReference type="Gene3D" id="3.30.420.10">
    <property type="entry name" value="Ribonuclease H-like superfamily/Ribonuclease H"/>
    <property type="match status" value="1"/>
</dbReference>
<feature type="region of interest" description="Disordered" evidence="2">
    <location>
        <begin position="328"/>
        <end position="356"/>
    </location>
</feature>
<reference evidence="4" key="1">
    <citation type="submission" date="2023-06" db="EMBL/GenBank/DDBJ databases">
        <title>Male Hemibagrus guttatus genome.</title>
        <authorList>
            <person name="Bian C."/>
        </authorList>
    </citation>
    <scope>NUCLEOTIDE SEQUENCE</scope>
    <source>
        <strain evidence="4">Male_cb2023</strain>
        <tissue evidence="4">Muscle</tissue>
    </source>
</reference>
<comment type="caution">
    <text evidence="4">The sequence shown here is derived from an EMBL/GenBank/DDBJ whole genome shotgun (WGS) entry which is preliminary data.</text>
</comment>
<gene>
    <name evidence="4" type="ORF">QTP70_034362</name>
</gene>